<dbReference type="EMBL" id="CP010519">
    <property type="protein sequence ID" value="AJE85370.1"/>
    <property type="molecule type" value="Genomic_DNA"/>
</dbReference>
<keyword evidence="6" id="KW-1185">Reference proteome</keyword>
<name>A0A0B5F1E0_STRA4</name>
<evidence type="ECO:0000313" key="5">
    <source>
        <dbReference type="EMBL" id="AJE85370.1"/>
    </source>
</evidence>
<accession>A0A0B5F1E0</accession>
<dbReference type="PANTHER" id="PTHR43132:SF6">
    <property type="entry name" value="HTH-TYPE TRANSCRIPTIONAL REPRESSOR CZRA"/>
    <property type="match status" value="1"/>
</dbReference>
<dbReference type="InterPro" id="IPR036388">
    <property type="entry name" value="WH-like_DNA-bd_sf"/>
</dbReference>
<sequence length="347" mass="36783">MIRIRLTARSLATTRFVVSPLAHLRMALDTRLAVRGAEGLPGGGEVAAVLRRHRLHRLALLRGVPGDFAWLPLTPLAFRPSLDEELHALTAARPAPASRLAAYLDGAGGGARGAEDPRRAALRHQLRAGGEEFTRGLAEEAAEFFARVLAPRWPAVAARVESEIDLRGRIAARGGTAAMLGGLHPAVDFRDEVLGVRDGRELTVRTRGPLTLCPTALGAGHLTELGPGAAGTPVVLAYPAARRAEAAPRDFVPQAAGTGFGDGLGRSRVRLLKSLGEPRTTSQLAALHRLSPSTVSYHLSRLHGAGLVTRTRMGSNVYYERSVKAEVVSRRAAVTGYTPRPAAPRGG</sequence>
<keyword evidence="1" id="KW-0805">Transcription regulation</keyword>
<keyword evidence="2" id="KW-0238">DNA-binding</keyword>
<organism evidence="5 6">
    <name type="scientific">Streptomyces albus (strain ATCC 21838 / DSM 41398 / FERM P-419 / JCM 4703 / NBRC 107858)</name>
    <dbReference type="NCBI Taxonomy" id="1081613"/>
    <lineage>
        <taxon>Bacteria</taxon>
        <taxon>Bacillati</taxon>
        <taxon>Actinomycetota</taxon>
        <taxon>Actinomycetes</taxon>
        <taxon>Kitasatosporales</taxon>
        <taxon>Streptomycetaceae</taxon>
        <taxon>Streptomyces</taxon>
    </lineage>
</organism>
<proteinExistence type="predicted"/>
<dbReference type="GO" id="GO:0003677">
    <property type="term" value="F:DNA binding"/>
    <property type="evidence" value="ECO:0007669"/>
    <property type="project" value="UniProtKB-KW"/>
</dbReference>
<dbReference type="InterPro" id="IPR036390">
    <property type="entry name" value="WH_DNA-bd_sf"/>
</dbReference>
<feature type="domain" description="HTH arsR-type" evidence="4">
    <location>
        <begin position="259"/>
        <end position="335"/>
    </location>
</feature>
<evidence type="ECO:0000256" key="1">
    <source>
        <dbReference type="ARBA" id="ARBA00023015"/>
    </source>
</evidence>
<evidence type="ECO:0000256" key="2">
    <source>
        <dbReference type="ARBA" id="ARBA00023125"/>
    </source>
</evidence>
<dbReference type="Proteomes" id="UP000031523">
    <property type="component" value="Chromosome"/>
</dbReference>
<evidence type="ECO:0000256" key="3">
    <source>
        <dbReference type="ARBA" id="ARBA00023163"/>
    </source>
</evidence>
<dbReference type="Gene3D" id="1.10.10.10">
    <property type="entry name" value="Winged helix-like DNA-binding domain superfamily/Winged helix DNA-binding domain"/>
    <property type="match status" value="1"/>
</dbReference>
<dbReference type="InterPro" id="IPR011991">
    <property type="entry name" value="ArsR-like_HTH"/>
</dbReference>
<dbReference type="PANTHER" id="PTHR43132">
    <property type="entry name" value="ARSENICAL RESISTANCE OPERON REPRESSOR ARSR-RELATED"/>
    <property type="match status" value="1"/>
</dbReference>
<dbReference type="CDD" id="cd00090">
    <property type="entry name" value="HTH_ARSR"/>
    <property type="match status" value="1"/>
</dbReference>
<evidence type="ECO:0000259" key="4">
    <source>
        <dbReference type="SMART" id="SM00418"/>
    </source>
</evidence>
<dbReference type="GO" id="GO:0003700">
    <property type="term" value="F:DNA-binding transcription factor activity"/>
    <property type="evidence" value="ECO:0007669"/>
    <property type="project" value="InterPro"/>
</dbReference>
<dbReference type="KEGG" id="sals:SLNWT_4994"/>
<gene>
    <name evidence="5" type="ORF">SLNWT_4994</name>
</gene>
<dbReference type="Pfam" id="PF01022">
    <property type="entry name" value="HTH_5"/>
    <property type="match status" value="1"/>
</dbReference>
<protein>
    <submittedName>
        <fullName evidence="5">ArsR family transcriptional regulator</fullName>
    </submittedName>
</protein>
<keyword evidence="3" id="KW-0804">Transcription</keyword>
<dbReference type="AlphaFoldDB" id="A0A0B5F1E0"/>
<dbReference type="InterPro" id="IPR001845">
    <property type="entry name" value="HTH_ArsR_DNA-bd_dom"/>
</dbReference>
<dbReference type="SUPFAM" id="SSF46785">
    <property type="entry name" value="Winged helix' DNA-binding domain"/>
    <property type="match status" value="1"/>
</dbReference>
<reference evidence="5 6" key="1">
    <citation type="submission" date="2015-01" db="EMBL/GenBank/DDBJ databases">
        <title>Enhanced salinomycin production by adjusting the supply of polyketide extender units in Streptomyce albus DSM 41398.</title>
        <authorList>
            <person name="Lu C."/>
        </authorList>
    </citation>
    <scope>NUCLEOTIDE SEQUENCE [LARGE SCALE GENOMIC DNA]</scope>
    <source>
        <strain evidence="6">ATCC 21838 / DSM 41398 / FERM P-419 / JCM 4703 / NBRC 107858</strain>
    </source>
</reference>
<evidence type="ECO:0000313" key="6">
    <source>
        <dbReference type="Proteomes" id="UP000031523"/>
    </source>
</evidence>
<dbReference type="SMART" id="SM00418">
    <property type="entry name" value="HTH_ARSR"/>
    <property type="match status" value="1"/>
</dbReference>
<dbReference type="InterPro" id="IPR051011">
    <property type="entry name" value="Metal_resp_trans_reg"/>
</dbReference>